<protein>
    <submittedName>
        <fullName evidence="1">Uncharacterized protein</fullName>
    </submittedName>
</protein>
<dbReference type="AlphaFoldDB" id="A0A9N7RHK5"/>
<gene>
    <name evidence="1" type="ORF">SHERM_26509</name>
</gene>
<proteinExistence type="predicted"/>
<dbReference type="Proteomes" id="UP001153555">
    <property type="component" value="Unassembled WGS sequence"/>
</dbReference>
<accession>A0A9N7RHK5</accession>
<evidence type="ECO:0000313" key="2">
    <source>
        <dbReference type="Proteomes" id="UP001153555"/>
    </source>
</evidence>
<keyword evidence="2" id="KW-1185">Reference proteome</keyword>
<reference evidence="1" key="1">
    <citation type="submission" date="2019-12" db="EMBL/GenBank/DDBJ databases">
        <authorList>
            <person name="Scholes J."/>
        </authorList>
    </citation>
    <scope>NUCLEOTIDE SEQUENCE</scope>
</reference>
<dbReference type="OrthoDB" id="1701699at2759"/>
<sequence>MAASQSQIKFRSISLPSRLHPINSTEFESKLQKINSCSSENAPITSETIRSGLLGLAELYNSIDRLAQHNKDPKSIDDLLDSSVHLLDSCNTIRELVQMIRESVRALQSALRRKGLACPAMQDDVSSYFCSRKKMNKCIDKGLKALKSLENKNGSKVVSTSDWATINVFKSTLVFLSMPVGKSCGWNLISRLMITKSVDRDQLGVISEVGLVDTVLCGLRNGDSKAIDVKMVQKSLQNLDDCIEGIEAALQRLFRQLLQNRVTLLNIVTNH</sequence>
<dbReference type="InterPro" id="IPR004320">
    <property type="entry name" value="BPS1_pln"/>
</dbReference>
<dbReference type="GO" id="GO:0048367">
    <property type="term" value="P:shoot system development"/>
    <property type="evidence" value="ECO:0007669"/>
    <property type="project" value="InterPro"/>
</dbReference>
<dbReference type="PANTHER" id="PTHR33070:SF120">
    <property type="entry name" value="EXPRESSED PROTEIN"/>
    <property type="match status" value="1"/>
</dbReference>
<comment type="caution">
    <text evidence="1">The sequence shown here is derived from an EMBL/GenBank/DDBJ whole genome shotgun (WGS) entry which is preliminary data.</text>
</comment>
<evidence type="ECO:0000313" key="1">
    <source>
        <dbReference type="EMBL" id="CAA0831126.1"/>
    </source>
</evidence>
<name>A0A9N7RHK5_STRHE</name>
<organism evidence="1 2">
    <name type="scientific">Striga hermonthica</name>
    <name type="common">Purple witchweed</name>
    <name type="synonym">Buchnera hermonthica</name>
    <dbReference type="NCBI Taxonomy" id="68872"/>
    <lineage>
        <taxon>Eukaryota</taxon>
        <taxon>Viridiplantae</taxon>
        <taxon>Streptophyta</taxon>
        <taxon>Embryophyta</taxon>
        <taxon>Tracheophyta</taxon>
        <taxon>Spermatophyta</taxon>
        <taxon>Magnoliopsida</taxon>
        <taxon>eudicotyledons</taxon>
        <taxon>Gunneridae</taxon>
        <taxon>Pentapetalae</taxon>
        <taxon>asterids</taxon>
        <taxon>lamiids</taxon>
        <taxon>Lamiales</taxon>
        <taxon>Orobanchaceae</taxon>
        <taxon>Buchnereae</taxon>
        <taxon>Striga</taxon>
    </lineage>
</organism>
<dbReference type="GO" id="GO:0048364">
    <property type="term" value="P:root development"/>
    <property type="evidence" value="ECO:0007669"/>
    <property type="project" value="InterPro"/>
</dbReference>
<dbReference type="EMBL" id="CACSLK010027831">
    <property type="protein sequence ID" value="CAA0831126.1"/>
    <property type="molecule type" value="Genomic_DNA"/>
</dbReference>
<dbReference type="PANTHER" id="PTHR33070">
    <property type="entry name" value="OS06G0725500 PROTEIN"/>
    <property type="match status" value="1"/>
</dbReference>
<dbReference type="Pfam" id="PF03087">
    <property type="entry name" value="BPS1"/>
    <property type="match status" value="1"/>
</dbReference>